<dbReference type="EMBL" id="HACA01025093">
    <property type="protein sequence ID" value="CDW42454.1"/>
    <property type="molecule type" value="Transcribed_RNA"/>
</dbReference>
<feature type="non-terminal residue" evidence="1">
    <location>
        <position position="1"/>
    </location>
</feature>
<reference evidence="1" key="1">
    <citation type="submission" date="2014-05" db="EMBL/GenBank/DDBJ databases">
        <authorList>
            <person name="Chronopoulou M."/>
        </authorList>
    </citation>
    <scope>NUCLEOTIDE SEQUENCE</scope>
    <source>
        <tissue evidence="1">Whole organism</tissue>
    </source>
</reference>
<name>A0A0K2UW41_LEPSM</name>
<proteinExistence type="predicted"/>
<protein>
    <submittedName>
        <fullName evidence="1">Uncharacterized protein</fullName>
    </submittedName>
</protein>
<accession>A0A0K2UW41</accession>
<sequence>ISFVDSKIFTRNLDIIFHCSIEKCWGRRSSFPYEYFRYILIAYYHNGIIPIPVKTEEGFRHVIPCFQFFVIAT</sequence>
<evidence type="ECO:0000313" key="1">
    <source>
        <dbReference type="EMBL" id="CDW42454.1"/>
    </source>
</evidence>
<organism evidence="1">
    <name type="scientific">Lepeophtheirus salmonis</name>
    <name type="common">Salmon louse</name>
    <name type="synonym">Caligus salmonis</name>
    <dbReference type="NCBI Taxonomy" id="72036"/>
    <lineage>
        <taxon>Eukaryota</taxon>
        <taxon>Metazoa</taxon>
        <taxon>Ecdysozoa</taxon>
        <taxon>Arthropoda</taxon>
        <taxon>Crustacea</taxon>
        <taxon>Multicrustacea</taxon>
        <taxon>Hexanauplia</taxon>
        <taxon>Copepoda</taxon>
        <taxon>Siphonostomatoida</taxon>
        <taxon>Caligidae</taxon>
        <taxon>Lepeophtheirus</taxon>
    </lineage>
</organism>
<dbReference type="AlphaFoldDB" id="A0A0K2UW41"/>